<feature type="domain" description="RING-type" evidence="7">
    <location>
        <begin position="349"/>
        <end position="389"/>
    </location>
</feature>
<dbReference type="GO" id="GO:0008270">
    <property type="term" value="F:zinc ion binding"/>
    <property type="evidence" value="ECO:0007669"/>
    <property type="project" value="UniProtKB-KW"/>
</dbReference>
<keyword evidence="9" id="KW-1185">Reference proteome</keyword>
<comment type="catalytic activity">
    <reaction evidence="1">
        <text>S-ubiquitinyl-[E2 ubiquitin-conjugating enzyme]-L-cysteine + [acceptor protein]-L-lysine = [E2 ubiquitin-conjugating enzyme]-L-cysteine + N(6)-ubiquitinyl-[acceptor protein]-L-lysine.</text>
        <dbReference type="EC" id="2.3.2.27"/>
    </reaction>
</comment>
<evidence type="ECO:0000256" key="5">
    <source>
        <dbReference type="ARBA" id="ARBA00023163"/>
    </source>
</evidence>
<keyword evidence="5" id="KW-0804">Transcription</keyword>
<reference evidence="9" key="1">
    <citation type="submission" date="2017-03" db="EMBL/GenBank/DDBJ databases">
        <title>Genomes of endolithic fungi from Antarctica.</title>
        <authorList>
            <person name="Coleine C."/>
            <person name="Masonjones S."/>
            <person name="Stajich J.E."/>
        </authorList>
    </citation>
    <scope>NUCLEOTIDE SEQUENCE [LARGE SCALE GENOMIC DNA]</scope>
    <source>
        <strain evidence="9">CCFEE 5527</strain>
    </source>
</reference>
<dbReference type="SMART" id="SM00184">
    <property type="entry name" value="RING"/>
    <property type="match status" value="1"/>
</dbReference>
<gene>
    <name evidence="8" type="ORF">B0A48_03120</name>
</gene>
<comment type="caution">
    <text evidence="8">The sequence shown here is derived from an EMBL/GenBank/DDBJ whole genome shotgun (WGS) entry which is preliminary data.</text>
</comment>
<dbReference type="InterPro" id="IPR001841">
    <property type="entry name" value="Znf_RING"/>
</dbReference>
<protein>
    <recommendedName>
        <fullName evidence="2">RING-type E3 ubiquitin transferase</fullName>
        <ecNumber evidence="2">2.3.2.27</ecNumber>
    </recommendedName>
</protein>
<evidence type="ECO:0000259" key="7">
    <source>
        <dbReference type="PROSITE" id="PS50089"/>
    </source>
</evidence>
<dbReference type="OrthoDB" id="9971601at2759"/>
<evidence type="ECO:0000256" key="4">
    <source>
        <dbReference type="ARBA" id="ARBA00023015"/>
    </source>
</evidence>
<organism evidence="8 9">
    <name type="scientific">Cryoendolithus antarcticus</name>
    <dbReference type="NCBI Taxonomy" id="1507870"/>
    <lineage>
        <taxon>Eukaryota</taxon>
        <taxon>Fungi</taxon>
        <taxon>Dikarya</taxon>
        <taxon>Ascomycota</taxon>
        <taxon>Pezizomycotina</taxon>
        <taxon>Dothideomycetes</taxon>
        <taxon>Dothideomycetidae</taxon>
        <taxon>Cladosporiales</taxon>
        <taxon>Cladosporiaceae</taxon>
        <taxon>Cryoendolithus</taxon>
    </lineage>
</organism>
<dbReference type="EC" id="2.3.2.27" evidence="2"/>
<dbReference type="Pfam" id="PF13639">
    <property type="entry name" value="zf-RING_2"/>
    <property type="match status" value="1"/>
</dbReference>
<accession>A0A1V8TML0</accession>
<evidence type="ECO:0000313" key="9">
    <source>
        <dbReference type="Proteomes" id="UP000192596"/>
    </source>
</evidence>
<dbReference type="Gene3D" id="3.30.40.10">
    <property type="entry name" value="Zinc/RING finger domain, C3HC4 (zinc finger)"/>
    <property type="match status" value="1"/>
</dbReference>
<keyword evidence="4" id="KW-0805">Transcription regulation</keyword>
<keyword evidence="3" id="KW-0808">Transferase</keyword>
<evidence type="ECO:0000313" key="8">
    <source>
        <dbReference type="EMBL" id="OQO12478.1"/>
    </source>
</evidence>
<dbReference type="GO" id="GO:0000209">
    <property type="term" value="P:protein polyubiquitination"/>
    <property type="evidence" value="ECO:0007669"/>
    <property type="project" value="TreeGrafter"/>
</dbReference>
<evidence type="ECO:0000256" key="2">
    <source>
        <dbReference type="ARBA" id="ARBA00012483"/>
    </source>
</evidence>
<keyword evidence="6" id="KW-0479">Metal-binding</keyword>
<dbReference type="Proteomes" id="UP000192596">
    <property type="component" value="Unassembled WGS sequence"/>
</dbReference>
<evidence type="ECO:0000256" key="6">
    <source>
        <dbReference type="PROSITE-ProRule" id="PRU00175"/>
    </source>
</evidence>
<proteinExistence type="predicted"/>
<dbReference type="PROSITE" id="PS50089">
    <property type="entry name" value="ZF_RING_2"/>
    <property type="match status" value="1"/>
</dbReference>
<evidence type="ECO:0000256" key="1">
    <source>
        <dbReference type="ARBA" id="ARBA00000900"/>
    </source>
</evidence>
<dbReference type="PANTHER" id="PTHR46077">
    <property type="entry name" value="E3 UBIQUITIN-PROTEIN LIGASE TOPORS"/>
    <property type="match status" value="1"/>
</dbReference>
<sequence length="598" mass="66496">MAASRPIMTSLNGDNSWLLSFPHPPAEHKESGKAYYHIVFEPWLHGPSSTLSSWLIHLSLPGIPSVLTPSDLEALIQDIELAAGVHKTNTGSNDHSAIDAILLGFHYNDHVHEPTLRLLDKRIPVIATPDAAAVVKPWCHFDTVTTFTNLASGFDPASWRSAPSGCLPSWLNLLRFPGHHELNYCLLLVWSHLEQGKERHEAILQSPHGLREIPDQLQSFFDAEPAVEKLALLHGLKESYAIGHQNTFGAIAGLALHRAAGDPKYWVTSHNSPLLYSGALMRMLYVHDTPRTIDWAMEQEASALSSEQKVKGLMKPNVIDVENGGRLVLDGFKFRGAALQRPSVEADNCTICLQGITDRAVTVPCNHLSFDFACLAQWLEENMTCPLCKADVSAVQYAWRGPDDYKTYEVRRRDSGCKHKARGNAEHGLRVSRTPHDEALPIVPEHPAVARRRRVYGENTFSLHVGSNKRSGYTDFTAATFAASPELQRRARTFLRRELQVFELPPQGRLAAQQARRDWLMEYIVAILRVNEVKAADGHAETLVAEIMGQGDAGLLLHELTAWLRSPFDSLETWDGLVQYLRSPDTAVKTNASTCPND</sequence>
<dbReference type="PANTHER" id="PTHR46077:SF1">
    <property type="entry name" value="TOP1 BINDING ARGININE_SERINE RICH PROTEIN, E3 UBIQUITIN LIGASE"/>
    <property type="match status" value="1"/>
</dbReference>
<keyword evidence="6" id="KW-0862">Zinc</keyword>
<dbReference type="STRING" id="1507870.A0A1V8TML0"/>
<dbReference type="GO" id="GO:0061630">
    <property type="term" value="F:ubiquitin protein ligase activity"/>
    <property type="evidence" value="ECO:0007669"/>
    <property type="project" value="UniProtKB-EC"/>
</dbReference>
<dbReference type="GO" id="GO:0006513">
    <property type="term" value="P:protein monoubiquitination"/>
    <property type="evidence" value="ECO:0007669"/>
    <property type="project" value="TreeGrafter"/>
</dbReference>
<dbReference type="EMBL" id="NAJO01000005">
    <property type="protein sequence ID" value="OQO12478.1"/>
    <property type="molecule type" value="Genomic_DNA"/>
</dbReference>
<keyword evidence="6" id="KW-0863">Zinc-finger</keyword>
<name>A0A1V8TML0_9PEZI</name>
<dbReference type="AlphaFoldDB" id="A0A1V8TML0"/>
<dbReference type="InParanoid" id="A0A1V8TML0"/>
<dbReference type="SUPFAM" id="SSF57850">
    <property type="entry name" value="RING/U-box"/>
    <property type="match status" value="1"/>
</dbReference>
<dbReference type="InterPro" id="IPR013083">
    <property type="entry name" value="Znf_RING/FYVE/PHD"/>
</dbReference>
<evidence type="ECO:0000256" key="3">
    <source>
        <dbReference type="ARBA" id="ARBA00022679"/>
    </source>
</evidence>